<reference evidence="7 8" key="2">
    <citation type="journal article" date="2019" name="G3 (Bethesda)">
        <title>Hybrid Assembly of the Genome of the Entomopathogenic Nematode Steinernema carpocapsae Identifies the X-Chromosome.</title>
        <authorList>
            <person name="Serra L."/>
            <person name="Macchietto M."/>
            <person name="Macias-Munoz A."/>
            <person name="McGill C.J."/>
            <person name="Rodriguez I.M."/>
            <person name="Rodriguez B."/>
            <person name="Murad R."/>
            <person name="Mortazavi A."/>
        </authorList>
    </citation>
    <scope>NUCLEOTIDE SEQUENCE [LARGE SCALE GENOMIC DNA]</scope>
    <source>
        <strain evidence="7 8">ALL</strain>
    </source>
</reference>
<evidence type="ECO:0000256" key="2">
    <source>
        <dbReference type="ARBA" id="ARBA00022692"/>
    </source>
</evidence>
<organism evidence="7 8">
    <name type="scientific">Steinernema carpocapsae</name>
    <name type="common">Entomopathogenic nematode</name>
    <dbReference type="NCBI Taxonomy" id="34508"/>
    <lineage>
        <taxon>Eukaryota</taxon>
        <taxon>Metazoa</taxon>
        <taxon>Ecdysozoa</taxon>
        <taxon>Nematoda</taxon>
        <taxon>Chromadorea</taxon>
        <taxon>Rhabditida</taxon>
        <taxon>Tylenchina</taxon>
        <taxon>Panagrolaimomorpha</taxon>
        <taxon>Strongyloidoidea</taxon>
        <taxon>Steinernematidae</taxon>
        <taxon>Steinernema</taxon>
    </lineage>
</organism>
<keyword evidence="4 5" id="KW-0472">Membrane</keyword>
<feature type="domain" description="G-protein coupled receptors family 1 profile" evidence="6">
    <location>
        <begin position="28"/>
        <end position="229"/>
    </location>
</feature>
<dbReference type="SUPFAM" id="SSF81321">
    <property type="entry name" value="Family A G protein-coupled receptor-like"/>
    <property type="match status" value="1"/>
</dbReference>
<feature type="transmembrane region" description="Helical" evidence="5">
    <location>
        <begin position="170"/>
        <end position="193"/>
    </location>
</feature>
<evidence type="ECO:0000313" key="8">
    <source>
        <dbReference type="Proteomes" id="UP000298663"/>
    </source>
</evidence>
<dbReference type="GO" id="GO:0004930">
    <property type="term" value="F:G protein-coupled receptor activity"/>
    <property type="evidence" value="ECO:0007669"/>
    <property type="project" value="InterPro"/>
</dbReference>
<comment type="caution">
    <text evidence="7">The sequence shown here is derived from an EMBL/GenBank/DDBJ whole genome shotgun (WGS) entry which is preliminary data.</text>
</comment>
<dbReference type="Pfam" id="PF10320">
    <property type="entry name" value="7TM_GPCR_Srsx"/>
    <property type="match status" value="1"/>
</dbReference>
<evidence type="ECO:0000256" key="1">
    <source>
        <dbReference type="ARBA" id="ARBA00004370"/>
    </source>
</evidence>
<accession>A0A4U5MJ87</accession>
<dbReference type="Proteomes" id="UP000298663">
    <property type="component" value="Unassembled WGS sequence"/>
</dbReference>
<keyword evidence="2 5" id="KW-0812">Transmembrane</keyword>
<evidence type="ECO:0000313" key="7">
    <source>
        <dbReference type="EMBL" id="TKR69411.1"/>
    </source>
</evidence>
<dbReference type="AlphaFoldDB" id="A0A4U5MJ87"/>
<dbReference type="PANTHER" id="PTHR23360">
    <property type="entry name" value="G-PROTEIN COUPLED RECEPTORS FAMILY 1 PROFILE DOMAIN-CONTAINING PROTEIN-RELATED"/>
    <property type="match status" value="1"/>
</dbReference>
<dbReference type="InterPro" id="IPR017452">
    <property type="entry name" value="GPCR_Rhodpsn_7TM"/>
</dbReference>
<dbReference type="InterPro" id="IPR019424">
    <property type="entry name" value="7TM_GPCR_Srsx"/>
</dbReference>
<keyword evidence="8" id="KW-1185">Reference proteome</keyword>
<dbReference type="GO" id="GO:0016020">
    <property type="term" value="C:membrane"/>
    <property type="evidence" value="ECO:0007669"/>
    <property type="project" value="UniProtKB-SubCell"/>
</dbReference>
<feature type="transmembrane region" description="Helical" evidence="5">
    <location>
        <begin position="125"/>
        <end position="150"/>
    </location>
</feature>
<feature type="transmembrane region" description="Helical" evidence="5">
    <location>
        <begin position="46"/>
        <end position="72"/>
    </location>
</feature>
<dbReference type="InterPro" id="IPR047130">
    <property type="entry name" value="7TM_GPCR_Srsx_nematod"/>
</dbReference>
<reference evidence="7 8" key="1">
    <citation type="journal article" date="2015" name="Genome Biol.">
        <title>Comparative genomics of Steinernema reveals deeply conserved gene regulatory networks.</title>
        <authorList>
            <person name="Dillman A.R."/>
            <person name="Macchietto M."/>
            <person name="Porter C.F."/>
            <person name="Rogers A."/>
            <person name="Williams B."/>
            <person name="Antoshechkin I."/>
            <person name="Lee M.M."/>
            <person name="Goodwin Z."/>
            <person name="Lu X."/>
            <person name="Lewis E.E."/>
            <person name="Goodrich-Blair H."/>
            <person name="Stock S.P."/>
            <person name="Adams B.J."/>
            <person name="Sternberg P.W."/>
            <person name="Mortazavi A."/>
        </authorList>
    </citation>
    <scope>NUCLEOTIDE SEQUENCE [LARGE SCALE GENOMIC DNA]</scope>
    <source>
        <strain evidence="7 8">ALL</strain>
    </source>
</reference>
<keyword evidence="3 5" id="KW-1133">Transmembrane helix</keyword>
<dbReference type="OrthoDB" id="5800319at2759"/>
<dbReference type="PANTHER" id="PTHR23360:SF37">
    <property type="entry name" value="G-PROTEIN COUPLED RECEPTORS FAMILY 1 PROFILE DOMAIN-CONTAINING PROTEIN"/>
    <property type="match status" value="1"/>
</dbReference>
<evidence type="ECO:0000256" key="3">
    <source>
        <dbReference type="ARBA" id="ARBA00022989"/>
    </source>
</evidence>
<evidence type="ECO:0000256" key="5">
    <source>
        <dbReference type="SAM" id="Phobius"/>
    </source>
</evidence>
<name>A0A4U5MJ87_STECR</name>
<dbReference type="STRING" id="34508.A0A4U5MJ87"/>
<dbReference type="SMART" id="SM01381">
    <property type="entry name" value="7TM_GPCR_Srsx"/>
    <property type="match status" value="1"/>
</dbReference>
<gene>
    <name evidence="7" type="ORF">L596_021576</name>
</gene>
<evidence type="ECO:0000256" key="4">
    <source>
        <dbReference type="ARBA" id="ARBA00023136"/>
    </source>
</evidence>
<evidence type="ECO:0000259" key="6">
    <source>
        <dbReference type="PROSITE" id="PS50262"/>
    </source>
</evidence>
<protein>
    <recommendedName>
        <fullName evidence="6">G-protein coupled receptors family 1 profile domain-containing protein</fullName>
    </recommendedName>
</protein>
<comment type="subcellular location">
    <subcellularLocation>
        <location evidence="1">Membrane</location>
    </subcellularLocation>
</comment>
<dbReference type="InterPro" id="IPR000276">
    <property type="entry name" value="GPCR_Rhodpsn"/>
</dbReference>
<dbReference type="EMBL" id="AZBU02000007">
    <property type="protein sequence ID" value="TKR69411.1"/>
    <property type="molecule type" value="Genomic_DNA"/>
</dbReference>
<feature type="transmembrane region" description="Helical" evidence="5">
    <location>
        <begin position="12"/>
        <end position="34"/>
    </location>
</feature>
<dbReference type="Gene3D" id="1.20.1070.10">
    <property type="entry name" value="Rhodopsin 7-helix transmembrane proteins"/>
    <property type="match status" value="1"/>
</dbReference>
<sequence>MANTEISEVCMSVVKCALIFFGIFGSFGNSNIILATYLHKSLRSKCGLLLAFLAFNNLICLSFELLSAIRLISNTAKMPREKCFWSISPYLFTENMQSYMLCCVGFDRLFAICFPIKYMLWPTRIYVLVIVTPGLLYASTVVTLGAMFLDNPDVPVCNPPLAYPAVISEIWNRAAIVVCCTTVCSYVVTYIMLFKIAPRKTTDITVLAQIKIQKIIVKTLTVNVCVYFFQAETYAVIPGLASFSFDYYVYFWRSSEYRRAFKQQLFCGYLIKKQGRFFALTKPTTMLVTRIDPTRTHGSMSTAA</sequence>
<dbReference type="PROSITE" id="PS50262">
    <property type="entry name" value="G_PROTEIN_RECEP_F1_2"/>
    <property type="match status" value="1"/>
</dbReference>
<proteinExistence type="predicted"/>